<dbReference type="EMBL" id="CP155571">
    <property type="protein sequence ID" value="XFO72221.1"/>
    <property type="molecule type" value="Genomic_DNA"/>
</dbReference>
<keyword evidence="2" id="KW-1185">Reference proteome</keyword>
<proteinExistence type="predicted"/>
<evidence type="ECO:0000313" key="1">
    <source>
        <dbReference type="EMBL" id="XFO72221.1"/>
    </source>
</evidence>
<organism evidence="1 2">
    <name type="scientific">Sporomusa acidovorans (strain ATCC 49682 / DSM 3132 / Mol)</name>
    <dbReference type="NCBI Taxonomy" id="1123286"/>
    <lineage>
        <taxon>Bacteria</taxon>
        <taxon>Bacillati</taxon>
        <taxon>Bacillota</taxon>
        <taxon>Negativicutes</taxon>
        <taxon>Selenomonadales</taxon>
        <taxon>Sporomusaceae</taxon>
        <taxon>Sporomusa</taxon>
    </lineage>
</organism>
<evidence type="ECO:0008006" key="3">
    <source>
        <dbReference type="Google" id="ProtNLM"/>
    </source>
</evidence>
<dbReference type="RefSeq" id="WP_093798137.1">
    <property type="nucleotide sequence ID" value="NZ_CP155571.1"/>
</dbReference>
<protein>
    <recommendedName>
        <fullName evidence="3">Dynamin family protein</fullName>
    </recommendedName>
</protein>
<gene>
    <name evidence="1" type="ORF">SPACI_022670</name>
</gene>
<reference evidence="1" key="1">
    <citation type="submission" date="2024-05" db="EMBL/GenBank/DDBJ databases">
        <title>Isolation and characterization of Sporomusa carbonis sp. nov., a carboxydotrophic hydrogenogen in the genus of Sporomusa isolated from a charcoal burning pile.</title>
        <authorList>
            <person name="Boeer T."/>
            <person name="Rosenbaum F."/>
            <person name="Eysell L."/>
            <person name="Mueller V."/>
            <person name="Daniel R."/>
            <person name="Poehlein A."/>
        </authorList>
    </citation>
    <scope>NUCLEOTIDE SEQUENCE [LARGE SCALE GENOMIC DNA]</scope>
    <source>
        <strain evidence="1">DSM 3132</strain>
    </source>
</reference>
<sequence>MKDACTANQAEHLAVLLDEAAEQIKAGRRAVCSACRTDELAARLQKDRFHLAVLGQFKRGKSSLIMRCWAGSFCRPVRCR</sequence>
<dbReference type="Proteomes" id="UP000216052">
    <property type="component" value="Chromosome"/>
</dbReference>
<accession>A0ABZ3J2U7</accession>
<evidence type="ECO:0000313" key="2">
    <source>
        <dbReference type="Proteomes" id="UP000216052"/>
    </source>
</evidence>
<name>A0ABZ3J2U7_SPOA4</name>